<name>A0A117PXH8_9ACTN</name>
<dbReference type="EMBL" id="LMWN01000084">
    <property type="protein sequence ID" value="KUM97386.1"/>
    <property type="molecule type" value="Genomic_DNA"/>
</dbReference>
<reference evidence="2 3" key="1">
    <citation type="submission" date="2015-10" db="EMBL/GenBank/DDBJ databases">
        <title>Draft genome sequence of Streptomyces yokosukanensis DSM 40224, type strain for the species Streptomyces yokosukanensis.</title>
        <authorList>
            <person name="Ruckert C."/>
            <person name="Winkler A."/>
            <person name="Kalinowski J."/>
            <person name="Kampfer P."/>
            <person name="Glaeser S."/>
        </authorList>
    </citation>
    <scope>NUCLEOTIDE SEQUENCE [LARGE SCALE GENOMIC DNA]</scope>
    <source>
        <strain evidence="2 3">DSM 40224</strain>
    </source>
</reference>
<accession>A0A117PXH8</accession>
<proteinExistence type="predicted"/>
<sequence>MYALAVALIAAGGGGGFLAFQETGQRTPVLAVAHDVQAGDVIQDSDLVEASVSLDPALKPIPASQRSQVVGKRAAVALVPGSLLSRGEVTTHTLVKAGERLVGIGLKQTQMPATRLSPGDNVLVVFTPSDGSSTSTATDKTAGDSAPKTISARVVRVGDKAQTTNDQVVDVAVPAEEGPSLAAQAATGNVALVVDASGGS</sequence>
<gene>
    <name evidence="2" type="ORF">AQI95_41890</name>
</gene>
<dbReference type="Pfam" id="PF08666">
    <property type="entry name" value="SAF"/>
    <property type="match status" value="1"/>
</dbReference>
<dbReference type="InterPro" id="IPR013974">
    <property type="entry name" value="SAF"/>
</dbReference>
<feature type="domain" description="SAF" evidence="1">
    <location>
        <begin position="27"/>
        <end position="90"/>
    </location>
</feature>
<organism evidence="2 3">
    <name type="scientific">Streptomyces yokosukanensis</name>
    <dbReference type="NCBI Taxonomy" id="67386"/>
    <lineage>
        <taxon>Bacteria</taxon>
        <taxon>Bacillati</taxon>
        <taxon>Actinomycetota</taxon>
        <taxon>Actinomycetes</taxon>
        <taxon>Kitasatosporales</taxon>
        <taxon>Streptomycetaceae</taxon>
        <taxon>Streptomyces</taxon>
    </lineage>
</organism>
<dbReference type="STRING" id="67386.AQI95_41890"/>
<dbReference type="SMART" id="SM00858">
    <property type="entry name" value="SAF"/>
    <property type="match status" value="1"/>
</dbReference>
<dbReference type="CDD" id="cd11614">
    <property type="entry name" value="SAF_CpaB_FlgA_like"/>
    <property type="match status" value="1"/>
</dbReference>
<evidence type="ECO:0000259" key="1">
    <source>
        <dbReference type="SMART" id="SM00858"/>
    </source>
</evidence>
<dbReference type="AlphaFoldDB" id="A0A117PXH8"/>
<comment type="caution">
    <text evidence="2">The sequence shown here is derived from an EMBL/GenBank/DDBJ whole genome shotgun (WGS) entry which is preliminary data.</text>
</comment>
<keyword evidence="3" id="KW-1185">Reference proteome</keyword>
<evidence type="ECO:0000313" key="3">
    <source>
        <dbReference type="Proteomes" id="UP000053127"/>
    </source>
</evidence>
<protein>
    <recommendedName>
        <fullName evidence="1">SAF domain-containing protein</fullName>
    </recommendedName>
</protein>
<dbReference type="Proteomes" id="UP000053127">
    <property type="component" value="Unassembled WGS sequence"/>
</dbReference>
<evidence type="ECO:0000313" key="2">
    <source>
        <dbReference type="EMBL" id="KUM97386.1"/>
    </source>
</evidence>